<dbReference type="InterPro" id="IPR012336">
    <property type="entry name" value="Thioredoxin-like_fold"/>
</dbReference>
<keyword evidence="3" id="KW-0560">Oxidoreductase</keyword>
<evidence type="ECO:0000313" key="9">
    <source>
        <dbReference type="Proteomes" id="UP000034687"/>
    </source>
</evidence>
<dbReference type="EMBL" id="LBXW01000005">
    <property type="protein sequence ID" value="KKR39589.1"/>
    <property type="molecule type" value="Genomic_DNA"/>
</dbReference>
<comment type="caution">
    <text evidence="8">The sequence shown here is derived from an EMBL/GenBank/DDBJ whole genome shotgun (WGS) entry which is preliminary data.</text>
</comment>
<dbReference type="AlphaFoldDB" id="A0A0G0QGX5"/>
<feature type="transmembrane region" description="Helical" evidence="6">
    <location>
        <begin position="21"/>
        <end position="40"/>
    </location>
</feature>
<dbReference type="Proteomes" id="UP000034687">
    <property type="component" value="Unassembled WGS sequence"/>
</dbReference>
<dbReference type="InterPro" id="IPR013766">
    <property type="entry name" value="Thioredoxin_domain"/>
</dbReference>
<sequence>MRIETRMEERATQKGSIIEKFVPILLLITIALAFLVGALWQKVASLEKGNPTAGTNTAGQPADAGTVNGKLSEDQAKKVPEVTDKDHIQGSKDAKVLLVEYSDLQCPYCQAFHLTAQQAFDEYKGDIAWVYRHFPLDTIHPRARPAANAAECVSDLGGDNAFWKFIDEVFANQSTALSDSGLAAAAVKSGASSSSFDSCYKATKFDSVVESDYQGGSTAGVTGTPGNFIMNKKGEVWVIPGAVPLDQLKQAIDEALK</sequence>
<dbReference type="Pfam" id="PF13462">
    <property type="entry name" value="Thioredoxin_4"/>
    <property type="match status" value="1"/>
</dbReference>
<keyword evidence="6" id="KW-1133">Transmembrane helix</keyword>
<evidence type="ECO:0000313" key="8">
    <source>
        <dbReference type="EMBL" id="KKR39589.1"/>
    </source>
</evidence>
<keyword evidence="6" id="KW-0812">Transmembrane</keyword>
<name>A0A0G0QGX5_9BACT</name>
<comment type="similarity">
    <text evidence="1">Belongs to the thioredoxin family. DsbA subfamily.</text>
</comment>
<evidence type="ECO:0000256" key="6">
    <source>
        <dbReference type="SAM" id="Phobius"/>
    </source>
</evidence>
<evidence type="ECO:0000256" key="3">
    <source>
        <dbReference type="ARBA" id="ARBA00023002"/>
    </source>
</evidence>
<feature type="domain" description="Thioredoxin" evidence="7">
    <location>
        <begin position="56"/>
        <end position="257"/>
    </location>
</feature>
<dbReference type="PANTHER" id="PTHR13887">
    <property type="entry name" value="GLUTATHIONE S-TRANSFERASE KAPPA"/>
    <property type="match status" value="1"/>
</dbReference>
<gene>
    <name evidence="8" type="ORF">UT72_C0005G0005</name>
</gene>
<dbReference type="SUPFAM" id="SSF52833">
    <property type="entry name" value="Thioredoxin-like"/>
    <property type="match status" value="1"/>
</dbReference>
<reference evidence="8 9" key="1">
    <citation type="journal article" date="2015" name="Nature">
        <title>rRNA introns, odd ribosomes, and small enigmatic genomes across a large radiation of phyla.</title>
        <authorList>
            <person name="Brown C.T."/>
            <person name="Hug L.A."/>
            <person name="Thomas B.C."/>
            <person name="Sharon I."/>
            <person name="Castelle C.J."/>
            <person name="Singh A."/>
            <person name="Wilkins M.J."/>
            <person name="Williams K.H."/>
            <person name="Banfield J.F."/>
        </authorList>
    </citation>
    <scope>NUCLEOTIDE SEQUENCE [LARGE SCALE GENOMIC DNA]</scope>
</reference>
<keyword evidence="4" id="KW-1015">Disulfide bond</keyword>
<dbReference type="PANTHER" id="PTHR13887:SF14">
    <property type="entry name" value="DISULFIDE BOND FORMATION PROTEIN D"/>
    <property type="match status" value="1"/>
</dbReference>
<protein>
    <submittedName>
        <fullName evidence="8">Sodium/proton antiporter</fullName>
    </submittedName>
</protein>
<evidence type="ECO:0000259" key="7">
    <source>
        <dbReference type="PROSITE" id="PS51352"/>
    </source>
</evidence>
<accession>A0A0G0QGX5</accession>
<keyword evidence="5" id="KW-0676">Redox-active center</keyword>
<keyword evidence="6" id="KW-0472">Membrane</keyword>
<dbReference type="PROSITE" id="PS51352">
    <property type="entry name" value="THIOREDOXIN_2"/>
    <property type="match status" value="1"/>
</dbReference>
<dbReference type="Gene3D" id="3.40.30.10">
    <property type="entry name" value="Glutaredoxin"/>
    <property type="match status" value="1"/>
</dbReference>
<organism evidence="8 9">
    <name type="scientific">Candidatus Woesebacteria bacterium GW2011_GWB1_40_101</name>
    <dbReference type="NCBI Taxonomy" id="1618575"/>
    <lineage>
        <taxon>Bacteria</taxon>
        <taxon>Candidatus Woeseibacteriota</taxon>
    </lineage>
</organism>
<proteinExistence type="inferred from homology"/>
<dbReference type="GO" id="GO:0016491">
    <property type="term" value="F:oxidoreductase activity"/>
    <property type="evidence" value="ECO:0007669"/>
    <property type="project" value="UniProtKB-KW"/>
</dbReference>
<evidence type="ECO:0000256" key="2">
    <source>
        <dbReference type="ARBA" id="ARBA00022729"/>
    </source>
</evidence>
<keyword evidence="2" id="KW-0732">Signal</keyword>
<dbReference type="InterPro" id="IPR036249">
    <property type="entry name" value="Thioredoxin-like_sf"/>
</dbReference>
<evidence type="ECO:0000256" key="1">
    <source>
        <dbReference type="ARBA" id="ARBA00005791"/>
    </source>
</evidence>
<evidence type="ECO:0000256" key="5">
    <source>
        <dbReference type="ARBA" id="ARBA00023284"/>
    </source>
</evidence>
<evidence type="ECO:0000256" key="4">
    <source>
        <dbReference type="ARBA" id="ARBA00023157"/>
    </source>
</evidence>